<name>R7TZV4_CAPTE</name>
<organism evidence="1">
    <name type="scientific">Capitella teleta</name>
    <name type="common">Polychaete worm</name>
    <dbReference type="NCBI Taxonomy" id="283909"/>
    <lineage>
        <taxon>Eukaryota</taxon>
        <taxon>Metazoa</taxon>
        <taxon>Spiralia</taxon>
        <taxon>Lophotrochozoa</taxon>
        <taxon>Annelida</taxon>
        <taxon>Polychaeta</taxon>
        <taxon>Sedentaria</taxon>
        <taxon>Scolecida</taxon>
        <taxon>Capitellidae</taxon>
        <taxon>Capitella</taxon>
    </lineage>
</organism>
<reference evidence="1 3" key="2">
    <citation type="journal article" date="2013" name="Nature">
        <title>Insights into bilaterian evolution from three spiralian genomes.</title>
        <authorList>
            <person name="Simakov O."/>
            <person name="Marletaz F."/>
            <person name="Cho S.J."/>
            <person name="Edsinger-Gonzales E."/>
            <person name="Havlak P."/>
            <person name="Hellsten U."/>
            <person name="Kuo D.H."/>
            <person name="Larsson T."/>
            <person name="Lv J."/>
            <person name="Arendt D."/>
            <person name="Savage R."/>
            <person name="Osoegawa K."/>
            <person name="de Jong P."/>
            <person name="Grimwood J."/>
            <person name="Chapman J.A."/>
            <person name="Shapiro H."/>
            <person name="Aerts A."/>
            <person name="Otillar R.P."/>
            <person name="Terry A.Y."/>
            <person name="Boore J.L."/>
            <person name="Grigoriev I.V."/>
            <person name="Lindberg D.R."/>
            <person name="Seaver E.C."/>
            <person name="Weisblat D.A."/>
            <person name="Putnam N.H."/>
            <person name="Rokhsar D.S."/>
        </authorList>
    </citation>
    <scope>NUCLEOTIDE SEQUENCE</scope>
    <source>
        <strain evidence="1 3">I ESC-2004</strain>
    </source>
</reference>
<evidence type="ECO:0000313" key="1">
    <source>
        <dbReference type="EMBL" id="ELT96470.1"/>
    </source>
</evidence>
<gene>
    <name evidence="1" type="ORF">CAPTEDRAFT_190714</name>
</gene>
<sequence>MDPVYQTQDEYVIEEGKPGVCFASIEGFAFGAIKVEMPDVNKDEVSFIVVFGMSNGSSCFVSDCFVSSEVCQSFLDLNTCQALLQVFMALFEVLSKQGGGFGLGFFETFEFKVVKGIVARHGEF</sequence>
<dbReference type="AlphaFoldDB" id="R7TZV4"/>
<evidence type="ECO:0000313" key="2">
    <source>
        <dbReference type="EnsemblMetazoa" id="CapteP190714"/>
    </source>
</evidence>
<evidence type="ECO:0000313" key="3">
    <source>
        <dbReference type="Proteomes" id="UP000014760"/>
    </source>
</evidence>
<proteinExistence type="predicted"/>
<reference evidence="3" key="1">
    <citation type="submission" date="2012-12" db="EMBL/GenBank/DDBJ databases">
        <authorList>
            <person name="Hellsten U."/>
            <person name="Grimwood J."/>
            <person name="Chapman J.A."/>
            <person name="Shapiro H."/>
            <person name="Aerts A."/>
            <person name="Otillar R.P."/>
            <person name="Terry A.Y."/>
            <person name="Boore J.L."/>
            <person name="Simakov O."/>
            <person name="Marletaz F."/>
            <person name="Cho S.-J."/>
            <person name="Edsinger-Gonzales E."/>
            <person name="Havlak P."/>
            <person name="Kuo D.-H."/>
            <person name="Larsson T."/>
            <person name="Lv J."/>
            <person name="Arendt D."/>
            <person name="Savage R."/>
            <person name="Osoegawa K."/>
            <person name="de Jong P."/>
            <person name="Lindberg D.R."/>
            <person name="Seaver E.C."/>
            <person name="Weisblat D.A."/>
            <person name="Putnam N.H."/>
            <person name="Grigoriev I.V."/>
            <person name="Rokhsar D.S."/>
        </authorList>
    </citation>
    <scope>NUCLEOTIDE SEQUENCE</scope>
    <source>
        <strain evidence="3">I ESC-2004</strain>
    </source>
</reference>
<dbReference type="EMBL" id="KB308811">
    <property type="protein sequence ID" value="ELT96470.1"/>
    <property type="molecule type" value="Genomic_DNA"/>
</dbReference>
<dbReference type="EnsemblMetazoa" id="CapteT190714">
    <property type="protein sequence ID" value="CapteP190714"/>
    <property type="gene ID" value="CapteG190714"/>
</dbReference>
<protein>
    <submittedName>
        <fullName evidence="1 2">Uncharacterized protein</fullName>
    </submittedName>
</protein>
<dbReference type="HOGENOM" id="CLU_2006062_0_0_1"/>
<dbReference type="Proteomes" id="UP000014760">
    <property type="component" value="Unassembled WGS sequence"/>
</dbReference>
<dbReference type="EMBL" id="AMQN01011291">
    <property type="status" value="NOT_ANNOTATED_CDS"/>
    <property type="molecule type" value="Genomic_DNA"/>
</dbReference>
<keyword evidence="3" id="KW-1185">Reference proteome</keyword>
<accession>R7TZV4</accession>
<reference evidence="2" key="3">
    <citation type="submission" date="2015-06" db="UniProtKB">
        <authorList>
            <consortium name="EnsemblMetazoa"/>
        </authorList>
    </citation>
    <scope>IDENTIFICATION</scope>
</reference>